<reference evidence="1 2" key="1">
    <citation type="submission" date="2019-11" db="EMBL/GenBank/DDBJ databases">
        <authorList>
            <person name="Holert J."/>
        </authorList>
    </citation>
    <scope>NUCLEOTIDE SEQUENCE [LARGE SCALE GENOMIC DNA]</scope>
    <source>
        <strain evidence="1">BC5_2</strain>
    </source>
</reference>
<proteinExistence type="predicted"/>
<dbReference type="Proteomes" id="UP000434580">
    <property type="component" value="Unassembled WGS sequence"/>
</dbReference>
<gene>
    <name evidence="1" type="ORF">DPBNPPHM_01436</name>
</gene>
<dbReference type="Pfam" id="PF12119">
    <property type="entry name" value="DUF3581"/>
    <property type="match status" value="1"/>
</dbReference>
<dbReference type="AlphaFoldDB" id="A0A5S9Q0J2"/>
<accession>A0A5S9Q0J2</accession>
<dbReference type="InterPro" id="IPR021974">
    <property type="entry name" value="DUF3581"/>
</dbReference>
<dbReference type="OrthoDB" id="5892138at2"/>
<sequence>MNDTSEFLTPYYQRQGQHLQVEAEQASAFAKRIATDFNPIHDADAKRFCVPGDLLFALVVSQYGLSPQMAFRFDGMVGKGVNLVFPADIGDEFTLQDDKEKSYLSLTRGGESVSDAAQIEQFIRTYVAFSGHNFVDILVPLMRDKQVMINPARPLVIYERMAFDLARTAFDDVQLALSSSRLDVDGKRGDVTLEFVISDSQGQLGTGVKTLILSGLRDYDEAGMESMLDRYNTRKAHHEAVLAEDH</sequence>
<dbReference type="EMBL" id="CACSII010000016">
    <property type="protein sequence ID" value="CAA0110974.1"/>
    <property type="molecule type" value="Genomic_DNA"/>
</dbReference>
<evidence type="ECO:0000313" key="2">
    <source>
        <dbReference type="Proteomes" id="UP000434580"/>
    </source>
</evidence>
<evidence type="ECO:0000313" key="1">
    <source>
        <dbReference type="EMBL" id="CAA0110974.1"/>
    </source>
</evidence>
<protein>
    <recommendedName>
        <fullName evidence="3">DUF3581 domain-containing protein</fullName>
    </recommendedName>
</protein>
<name>A0A5S9Q0J2_9GAMM</name>
<evidence type="ECO:0008006" key="3">
    <source>
        <dbReference type="Google" id="ProtNLM"/>
    </source>
</evidence>
<organism evidence="1 2">
    <name type="scientific">BD1-7 clade bacterium</name>
    <dbReference type="NCBI Taxonomy" id="2029982"/>
    <lineage>
        <taxon>Bacteria</taxon>
        <taxon>Pseudomonadati</taxon>
        <taxon>Pseudomonadota</taxon>
        <taxon>Gammaproteobacteria</taxon>
        <taxon>Cellvibrionales</taxon>
        <taxon>Spongiibacteraceae</taxon>
        <taxon>BD1-7 clade</taxon>
    </lineage>
</organism>